<accession>A0A133PT24</accession>
<gene>
    <name evidence="1" type="ORF">HMPREF3226_02873</name>
</gene>
<reference evidence="2" key="1">
    <citation type="submission" date="2016-01" db="EMBL/GenBank/DDBJ databases">
        <authorList>
            <person name="Mitreva M."/>
            <person name="Pepin K.H."/>
            <person name="Mihindukulasuriya K.A."/>
            <person name="Fulton R."/>
            <person name="Fronick C."/>
            <person name="O'Laughlin M."/>
            <person name="Miner T."/>
            <person name="Herter B."/>
            <person name="Rosa B.A."/>
            <person name="Cordes M."/>
            <person name="Tomlinson C."/>
            <person name="Wollam A."/>
            <person name="Palsikar V.B."/>
            <person name="Mardis E.R."/>
            <person name="Wilson R.K."/>
        </authorList>
    </citation>
    <scope>NUCLEOTIDE SEQUENCE [LARGE SCALE GENOMIC DNA]</scope>
    <source>
        <strain evidence="2">MJR7716</strain>
    </source>
</reference>
<dbReference type="InterPro" id="IPR023346">
    <property type="entry name" value="Lysozyme-like_dom_sf"/>
</dbReference>
<comment type="caution">
    <text evidence="1">The sequence shown here is derived from an EMBL/GenBank/DDBJ whole genome shotgun (WGS) entry which is preliminary data.</text>
</comment>
<organism evidence="1 2">
    <name type="scientific">Prevotella corporis</name>
    <dbReference type="NCBI Taxonomy" id="28128"/>
    <lineage>
        <taxon>Bacteria</taxon>
        <taxon>Pseudomonadati</taxon>
        <taxon>Bacteroidota</taxon>
        <taxon>Bacteroidia</taxon>
        <taxon>Bacteroidales</taxon>
        <taxon>Prevotellaceae</taxon>
        <taxon>Prevotella</taxon>
    </lineage>
</organism>
<keyword evidence="2" id="KW-1185">Reference proteome</keyword>
<dbReference type="AlphaFoldDB" id="A0A133PT24"/>
<dbReference type="EMBL" id="LRQG01000263">
    <property type="protein sequence ID" value="KXA32022.1"/>
    <property type="molecule type" value="Genomic_DNA"/>
</dbReference>
<protein>
    <recommendedName>
        <fullName evidence="3">Transglycosylase SLT domain-containing protein</fullName>
    </recommendedName>
</protein>
<dbReference type="SUPFAM" id="SSF53955">
    <property type="entry name" value="Lysozyme-like"/>
    <property type="match status" value="1"/>
</dbReference>
<dbReference type="Gene3D" id="1.10.530.10">
    <property type="match status" value="1"/>
</dbReference>
<evidence type="ECO:0000313" key="2">
    <source>
        <dbReference type="Proteomes" id="UP000070533"/>
    </source>
</evidence>
<dbReference type="Proteomes" id="UP000070533">
    <property type="component" value="Unassembled WGS sequence"/>
</dbReference>
<name>A0A133PT24_9BACT</name>
<proteinExistence type="predicted"/>
<sequence length="126" mass="14454">MAFVSLRAEAATELGKFDWNPVMDAIIKVESRGNARAVNGRYVGVLQISPILVRECNNILKSRGQRKRFSLNDRFNPSKSREMFVLIQSVHNPDNSIEKAIRLWSGGIRYSVSKTQRYLRKVMSHM</sequence>
<dbReference type="eggNOG" id="COG0741">
    <property type="taxonomic scope" value="Bacteria"/>
</dbReference>
<dbReference type="PATRIC" id="fig|28128.5.peg.2959"/>
<evidence type="ECO:0000313" key="1">
    <source>
        <dbReference type="EMBL" id="KXA32022.1"/>
    </source>
</evidence>
<evidence type="ECO:0008006" key="3">
    <source>
        <dbReference type="Google" id="ProtNLM"/>
    </source>
</evidence>